<keyword evidence="4" id="KW-1185">Reference proteome</keyword>
<dbReference type="EMBL" id="UZAF01016483">
    <property type="protein sequence ID" value="VDO28781.1"/>
    <property type="molecule type" value="Genomic_DNA"/>
</dbReference>
<reference evidence="3 4" key="2">
    <citation type="submission" date="2018-11" db="EMBL/GenBank/DDBJ databases">
        <authorList>
            <consortium name="Pathogen Informatics"/>
        </authorList>
    </citation>
    <scope>NUCLEOTIDE SEQUENCE [LARGE SCALE GENOMIC DNA]</scope>
    <source>
        <strain evidence="3 4">MHpl1</strain>
    </source>
</reference>
<feature type="domain" description="Phlebovirus glycoprotein G2 fusion" evidence="2">
    <location>
        <begin position="10"/>
        <end position="144"/>
    </location>
</feature>
<reference evidence="5" key="1">
    <citation type="submission" date="2017-02" db="UniProtKB">
        <authorList>
            <consortium name="WormBaseParasite"/>
        </authorList>
    </citation>
    <scope>IDENTIFICATION</scope>
</reference>
<organism evidence="5">
    <name type="scientific">Haemonchus placei</name>
    <name type="common">Barber's pole worm</name>
    <dbReference type="NCBI Taxonomy" id="6290"/>
    <lineage>
        <taxon>Eukaryota</taxon>
        <taxon>Metazoa</taxon>
        <taxon>Ecdysozoa</taxon>
        <taxon>Nematoda</taxon>
        <taxon>Chromadorea</taxon>
        <taxon>Rhabditida</taxon>
        <taxon>Rhabditina</taxon>
        <taxon>Rhabditomorpha</taxon>
        <taxon>Strongyloidea</taxon>
        <taxon>Trichostrongylidae</taxon>
        <taxon>Haemonchus</taxon>
    </lineage>
</organism>
<evidence type="ECO:0000313" key="5">
    <source>
        <dbReference type="WBParaSite" id="HPLM_0000638101-mRNA-1"/>
    </source>
</evidence>
<name>A0A0N4W868_HAEPC</name>
<gene>
    <name evidence="3" type="ORF">HPLM_LOCUS6373</name>
</gene>
<feature type="compositionally biased region" description="Polar residues" evidence="1">
    <location>
        <begin position="27"/>
        <end position="37"/>
    </location>
</feature>
<evidence type="ECO:0000256" key="1">
    <source>
        <dbReference type="SAM" id="MobiDB-lite"/>
    </source>
</evidence>
<protein>
    <submittedName>
        <fullName evidence="5">Phlebovirus_G2 domain-containing protein</fullName>
    </submittedName>
</protein>
<accession>A0A0N4W868</accession>
<evidence type="ECO:0000313" key="4">
    <source>
        <dbReference type="Proteomes" id="UP000268014"/>
    </source>
</evidence>
<feature type="region of interest" description="Disordered" evidence="1">
    <location>
        <begin position="15"/>
        <end position="37"/>
    </location>
</feature>
<evidence type="ECO:0000259" key="2">
    <source>
        <dbReference type="Pfam" id="PF07245"/>
    </source>
</evidence>
<dbReference type="Proteomes" id="UP000268014">
    <property type="component" value="Unassembled WGS sequence"/>
</dbReference>
<dbReference type="InterPro" id="IPR009878">
    <property type="entry name" value="Phlebovirus_G2_fusion"/>
</dbReference>
<proteinExistence type="predicted"/>
<sequence length="191" mass="21449">MAHYSSWNHHDRYNATEETSRLRPPTRHTTSMESTTNRTNGDYLANFPILSSFFVSDGKKTAIVDPSPANQLLPYSIGQLQCDSLEDVTTFNECRSSPTSCQRSTTVYSAHCECPNGNMTSYLSTHHVFFRYQATTSSSSNNTTTSSQKHQQERVSPFNSLLIACKSTRNNGGTHVQLNLDYFTDVTHVTF</sequence>
<dbReference type="Pfam" id="PF07245">
    <property type="entry name" value="Phlebovirus_G2"/>
    <property type="match status" value="1"/>
</dbReference>
<evidence type="ECO:0000313" key="3">
    <source>
        <dbReference type="EMBL" id="VDO28781.1"/>
    </source>
</evidence>
<dbReference type="AlphaFoldDB" id="A0A0N4W868"/>
<dbReference type="WBParaSite" id="HPLM_0000638101-mRNA-1">
    <property type="protein sequence ID" value="HPLM_0000638101-mRNA-1"/>
    <property type="gene ID" value="HPLM_0000638101"/>
</dbReference>